<dbReference type="Proteomes" id="UP001597414">
    <property type="component" value="Unassembled WGS sequence"/>
</dbReference>
<gene>
    <name evidence="2" type="ORF">ACFSKV_11195</name>
</gene>
<dbReference type="RefSeq" id="WP_380802620.1">
    <property type="nucleotide sequence ID" value="NZ_JBHUIV010000016.1"/>
</dbReference>
<feature type="domain" description="Rhodanese" evidence="1">
    <location>
        <begin position="52"/>
        <end position="142"/>
    </location>
</feature>
<dbReference type="CDD" id="cd00158">
    <property type="entry name" value="RHOD"/>
    <property type="match status" value="1"/>
</dbReference>
<dbReference type="InterPro" id="IPR001763">
    <property type="entry name" value="Rhodanese-like_dom"/>
</dbReference>
<evidence type="ECO:0000313" key="2">
    <source>
        <dbReference type="EMBL" id="MFD2202137.1"/>
    </source>
</evidence>
<dbReference type="PANTHER" id="PTHR43031:SF1">
    <property type="entry name" value="PYRIDINE NUCLEOTIDE-DISULPHIDE OXIDOREDUCTASE"/>
    <property type="match status" value="1"/>
</dbReference>
<dbReference type="Pfam" id="PF00581">
    <property type="entry name" value="Rhodanese"/>
    <property type="match status" value="1"/>
</dbReference>
<dbReference type="SMART" id="SM00450">
    <property type="entry name" value="RHOD"/>
    <property type="match status" value="1"/>
</dbReference>
<sequence length="142" mass="16162">MSFKHAFIFFWVPFLFFGCSQNKIENHKTKDPSNSESFIKNVDAATFKNLVDSGQGIVLDVRTIGEVAQGHIPNAHVADIYQRDFMEKIQQLPRDKEVYVYCTVGARSSQAAKILLDNGFKKVYNLKGGIIDWTRNGYPIEK</sequence>
<dbReference type="EMBL" id="JBHUIV010000016">
    <property type="protein sequence ID" value="MFD2202137.1"/>
    <property type="molecule type" value="Genomic_DNA"/>
</dbReference>
<dbReference type="Gene3D" id="3.40.250.10">
    <property type="entry name" value="Rhodanese-like domain"/>
    <property type="match status" value="1"/>
</dbReference>
<dbReference type="PANTHER" id="PTHR43031">
    <property type="entry name" value="FAD-DEPENDENT OXIDOREDUCTASE"/>
    <property type="match status" value="1"/>
</dbReference>
<dbReference type="InterPro" id="IPR050229">
    <property type="entry name" value="GlpE_sulfurtransferase"/>
</dbReference>
<keyword evidence="3" id="KW-1185">Reference proteome</keyword>
<evidence type="ECO:0000313" key="3">
    <source>
        <dbReference type="Proteomes" id="UP001597414"/>
    </source>
</evidence>
<dbReference type="PROSITE" id="PS50206">
    <property type="entry name" value="RHODANESE_3"/>
    <property type="match status" value="1"/>
</dbReference>
<name>A0ABW5B842_9BACT</name>
<dbReference type="PROSITE" id="PS51257">
    <property type="entry name" value="PROKAR_LIPOPROTEIN"/>
    <property type="match status" value="1"/>
</dbReference>
<dbReference type="SUPFAM" id="SSF52821">
    <property type="entry name" value="Rhodanese/Cell cycle control phosphatase"/>
    <property type="match status" value="1"/>
</dbReference>
<evidence type="ECO:0000259" key="1">
    <source>
        <dbReference type="PROSITE" id="PS50206"/>
    </source>
</evidence>
<dbReference type="InterPro" id="IPR036873">
    <property type="entry name" value="Rhodanese-like_dom_sf"/>
</dbReference>
<reference evidence="3" key="1">
    <citation type="journal article" date="2019" name="Int. J. Syst. Evol. Microbiol.">
        <title>The Global Catalogue of Microorganisms (GCM) 10K type strain sequencing project: providing services to taxonomists for standard genome sequencing and annotation.</title>
        <authorList>
            <consortium name="The Broad Institute Genomics Platform"/>
            <consortium name="The Broad Institute Genome Sequencing Center for Infectious Disease"/>
            <person name="Wu L."/>
            <person name="Ma J."/>
        </authorList>
    </citation>
    <scope>NUCLEOTIDE SEQUENCE [LARGE SCALE GENOMIC DNA]</scope>
    <source>
        <strain evidence="3">KCTC 19812</strain>
    </source>
</reference>
<proteinExistence type="predicted"/>
<organism evidence="2 3">
    <name type="scientific">Shivajiella indica</name>
    <dbReference type="NCBI Taxonomy" id="872115"/>
    <lineage>
        <taxon>Bacteria</taxon>
        <taxon>Pseudomonadati</taxon>
        <taxon>Bacteroidota</taxon>
        <taxon>Cytophagia</taxon>
        <taxon>Cytophagales</taxon>
        <taxon>Cyclobacteriaceae</taxon>
        <taxon>Shivajiella</taxon>
    </lineage>
</organism>
<comment type="caution">
    <text evidence="2">The sequence shown here is derived from an EMBL/GenBank/DDBJ whole genome shotgun (WGS) entry which is preliminary data.</text>
</comment>
<accession>A0ABW5B842</accession>
<protein>
    <submittedName>
        <fullName evidence="2">Rhodanese-like domain-containing protein</fullName>
    </submittedName>
</protein>